<accession>A0A2J7PEY7</accession>
<evidence type="ECO:0000313" key="8">
    <source>
        <dbReference type="Proteomes" id="UP000235965"/>
    </source>
</evidence>
<dbReference type="InParanoid" id="A0A2J7PEY7"/>
<sequence>MSSWKKVSKTNQRTHRERHQPASRAHLGLLEKKKDYRQRAKDHNEKQRTLKLLKRRALNRNPDEFYFHMINSRVEDGEHKELDKDDEHTPDQIHLMQSQDLRYVSTKRTMESRKINRLQSYLHLLDAANQVKNKHIFFVDTEKEAKQFDLTKQLDTHPALLKRRINRLRTNALKNLTLPKVDEVVIEKLAAERDKAYMELQKRIERERELTIIQQKLEIKRHLLNKKESTPKRIKPSTKDAPPVYMWKYERKR</sequence>
<feature type="compositionally biased region" description="Basic residues" evidence="6">
    <location>
        <begin position="1"/>
        <end position="18"/>
    </location>
</feature>
<dbReference type="InterPro" id="IPR007144">
    <property type="entry name" value="SSU_processome_Utp11"/>
</dbReference>
<dbReference type="PIRSF" id="PIRSF015952">
    <property type="entry name" value="U3snoRNP11"/>
    <property type="match status" value="1"/>
</dbReference>
<evidence type="ECO:0000256" key="1">
    <source>
        <dbReference type="ARBA" id="ARBA00004604"/>
    </source>
</evidence>
<comment type="subunit">
    <text evidence="5">Component of the ribosomal small subunit (SSU) processome.</text>
</comment>
<organism evidence="7 8">
    <name type="scientific">Cryptotermes secundus</name>
    <dbReference type="NCBI Taxonomy" id="105785"/>
    <lineage>
        <taxon>Eukaryota</taxon>
        <taxon>Metazoa</taxon>
        <taxon>Ecdysozoa</taxon>
        <taxon>Arthropoda</taxon>
        <taxon>Hexapoda</taxon>
        <taxon>Insecta</taxon>
        <taxon>Pterygota</taxon>
        <taxon>Neoptera</taxon>
        <taxon>Polyneoptera</taxon>
        <taxon>Dictyoptera</taxon>
        <taxon>Blattodea</taxon>
        <taxon>Blattoidea</taxon>
        <taxon>Termitoidae</taxon>
        <taxon>Kalotermitidae</taxon>
        <taxon>Cryptotermitinae</taxon>
        <taxon>Cryptotermes</taxon>
    </lineage>
</organism>
<comment type="subcellular location">
    <subcellularLocation>
        <location evidence="1 5">Nucleus</location>
        <location evidence="1 5">Nucleolus</location>
    </subcellularLocation>
</comment>
<dbReference type="STRING" id="105785.A0A2J7PEY7"/>
<comment type="function">
    <text evidence="5">Involved in nucleolar processing of pre-18S ribosomal RNA.</text>
</comment>
<evidence type="ECO:0000313" key="7">
    <source>
        <dbReference type="EMBL" id="PNF14900.1"/>
    </source>
</evidence>
<feature type="region of interest" description="Disordered" evidence="6">
    <location>
        <begin position="1"/>
        <end position="46"/>
    </location>
</feature>
<proteinExistence type="inferred from homology"/>
<comment type="similarity">
    <text evidence="2 5">Belongs to the UTP11 family.</text>
</comment>
<dbReference type="GO" id="GO:0006364">
    <property type="term" value="P:rRNA processing"/>
    <property type="evidence" value="ECO:0007669"/>
    <property type="project" value="UniProtKB-UniRule"/>
</dbReference>
<dbReference type="GO" id="GO:0032040">
    <property type="term" value="C:small-subunit processome"/>
    <property type="evidence" value="ECO:0007669"/>
    <property type="project" value="UniProtKB-UniRule"/>
</dbReference>
<dbReference type="PANTHER" id="PTHR12838">
    <property type="entry name" value="U3 SMALL NUCLEOLAR RNA-ASSOCIATED PROTEIN 11"/>
    <property type="match status" value="1"/>
</dbReference>
<dbReference type="Proteomes" id="UP000235965">
    <property type="component" value="Unassembled WGS sequence"/>
</dbReference>
<gene>
    <name evidence="7" type="primary">UTP11</name>
    <name evidence="7" type="ORF">B7P43_G04322</name>
</gene>
<evidence type="ECO:0000256" key="3">
    <source>
        <dbReference type="ARBA" id="ARBA00022552"/>
    </source>
</evidence>
<dbReference type="Pfam" id="PF03998">
    <property type="entry name" value="Utp11"/>
    <property type="match status" value="1"/>
</dbReference>
<keyword evidence="4 5" id="KW-0539">Nucleus</keyword>
<protein>
    <recommendedName>
        <fullName evidence="5">U3 small nucleolar RNA-associated protein 11</fullName>
        <shortName evidence="5">U3 snoRNA-associated protein 11</shortName>
    </recommendedName>
</protein>
<dbReference type="PANTHER" id="PTHR12838:SF0">
    <property type="entry name" value="U3 SMALL NUCLEOLAR RNA-ASSOCIATED PROTEIN 11-RELATED"/>
    <property type="match status" value="1"/>
</dbReference>
<evidence type="ECO:0000256" key="6">
    <source>
        <dbReference type="SAM" id="MobiDB-lite"/>
    </source>
</evidence>
<comment type="caution">
    <text evidence="7">The sequence shown here is derived from an EMBL/GenBank/DDBJ whole genome shotgun (WGS) entry which is preliminary data.</text>
</comment>
<dbReference type="EMBL" id="NEVH01026086">
    <property type="protein sequence ID" value="PNF14900.1"/>
    <property type="molecule type" value="Genomic_DNA"/>
</dbReference>
<evidence type="ECO:0000256" key="4">
    <source>
        <dbReference type="ARBA" id="ARBA00023242"/>
    </source>
</evidence>
<dbReference type="OrthoDB" id="29058at2759"/>
<keyword evidence="3 5" id="KW-0698">rRNA processing</keyword>
<reference evidence="7 8" key="1">
    <citation type="submission" date="2017-12" db="EMBL/GenBank/DDBJ databases">
        <title>Hemimetabolous genomes reveal molecular basis of termite eusociality.</title>
        <authorList>
            <person name="Harrison M.C."/>
            <person name="Jongepier E."/>
            <person name="Robertson H.M."/>
            <person name="Arning N."/>
            <person name="Bitard-Feildel T."/>
            <person name="Chao H."/>
            <person name="Childers C.P."/>
            <person name="Dinh H."/>
            <person name="Doddapaneni H."/>
            <person name="Dugan S."/>
            <person name="Gowin J."/>
            <person name="Greiner C."/>
            <person name="Han Y."/>
            <person name="Hu H."/>
            <person name="Hughes D.S.T."/>
            <person name="Huylmans A.-K."/>
            <person name="Kemena C."/>
            <person name="Kremer L.P.M."/>
            <person name="Lee S.L."/>
            <person name="Lopez-Ezquerra A."/>
            <person name="Mallet L."/>
            <person name="Monroy-Kuhn J.M."/>
            <person name="Moser A."/>
            <person name="Murali S.C."/>
            <person name="Muzny D.M."/>
            <person name="Otani S."/>
            <person name="Piulachs M.-D."/>
            <person name="Poelchau M."/>
            <person name="Qu J."/>
            <person name="Schaub F."/>
            <person name="Wada-Katsumata A."/>
            <person name="Worley K.C."/>
            <person name="Xie Q."/>
            <person name="Ylla G."/>
            <person name="Poulsen M."/>
            <person name="Gibbs R.A."/>
            <person name="Schal C."/>
            <person name="Richards S."/>
            <person name="Belles X."/>
            <person name="Korb J."/>
            <person name="Bornberg-Bauer E."/>
        </authorList>
    </citation>
    <scope>NUCLEOTIDE SEQUENCE [LARGE SCALE GENOMIC DNA]</scope>
    <source>
        <tissue evidence="7">Whole body</tissue>
    </source>
</reference>
<name>A0A2J7PEY7_9NEOP</name>
<dbReference type="AlphaFoldDB" id="A0A2J7PEY7"/>
<keyword evidence="8" id="KW-1185">Reference proteome</keyword>
<feature type="compositionally biased region" description="Basic and acidic residues" evidence="6">
    <location>
        <begin position="29"/>
        <end position="46"/>
    </location>
</feature>
<evidence type="ECO:0000256" key="5">
    <source>
        <dbReference type="PIRNR" id="PIRNR015952"/>
    </source>
</evidence>
<dbReference type="FunCoup" id="A0A2J7PEY7">
    <property type="interactions" value="954"/>
</dbReference>
<evidence type="ECO:0000256" key="2">
    <source>
        <dbReference type="ARBA" id="ARBA00008105"/>
    </source>
</evidence>